<gene>
    <name evidence="1" type="ORF">QFC24_003962</name>
</gene>
<reference evidence="1" key="1">
    <citation type="submission" date="2023-04" db="EMBL/GenBank/DDBJ databases">
        <title>Draft Genome sequencing of Naganishia species isolated from polar environments using Oxford Nanopore Technology.</title>
        <authorList>
            <person name="Leo P."/>
            <person name="Venkateswaran K."/>
        </authorList>
    </citation>
    <scope>NUCLEOTIDE SEQUENCE</scope>
    <source>
        <strain evidence="1">DBVPG 5303</strain>
    </source>
</reference>
<proteinExistence type="predicted"/>
<keyword evidence="2" id="KW-1185">Reference proteome</keyword>
<dbReference type="Proteomes" id="UP001234202">
    <property type="component" value="Unassembled WGS sequence"/>
</dbReference>
<accession>A0ACC2XHR7</accession>
<evidence type="ECO:0000313" key="2">
    <source>
        <dbReference type="Proteomes" id="UP001234202"/>
    </source>
</evidence>
<evidence type="ECO:0000313" key="1">
    <source>
        <dbReference type="EMBL" id="KAJ9122924.1"/>
    </source>
</evidence>
<name>A0ACC2XHR7_9TREE</name>
<protein>
    <submittedName>
        <fullName evidence="1">Uncharacterized protein</fullName>
    </submittedName>
</protein>
<organism evidence="1 2">
    <name type="scientific">Naganishia onofrii</name>
    <dbReference type="NCBI Taxonomy" id="1851511"/>
    <lineage>
        <taxon>Eukaryota</taxon>
        <taxon>Fungi</taxon>
        <taxon>Dikarya</taxon>
        <taxon>Basidiomycota</taxon>
        <taxon>Agaricomycotina</taxon>
        <taxon>Tremellomycetes</taxon>
        <taxon>Filobasidiales</taxon>
        <taxon>Filobasidiaceae</taxon>
        <taxon>Naganishia</taxon>
    </lineage>
</organism>
<comment type="caution">
    <text evidence="1">The sequence shown here is derived from an EMBL/GenBank/DDBJ whole genome shotgun (WGS) entry which is preliminary data.</text>
</comment>
<dbReference type="EMBL" id="JASBWV010000013">
    <property type="protein sequence ID" value="KAJ9122924.1"/>
    <property type="molecule type" value="Genomic_DNA"/>
</dbReference>
<sequence>MHQMAIEMDAEEDRKASGLHPVESDWTVYLFGANPALEDEEMPFELTPCESDLSLAIFGNEAAAHVVEAPSRTVAAIFNKRNNELEALGIPLSESDKDIQMRINRNETPFLSASDEMFFEPGRLPFEYRLAVWEEDGEMPMLMDEQMLMEDKPLVNDRPFGLHSLDSNMSCKFAAMQDVTFTDMEMLTDEPVPKLCARAIKPQPTVRHRQTTPTHATQSGLPTTQLRQPVTTQSAIPIRRRLAIPTSTPSGITSSHPARQHHHIASNAHSRSDYDNIRRNGATSMKVNLGRGR</sequence>